<evidence type="ECO:0000256" key="4">
    <source>
        <dbReference type="ARBA" id="ARBA00022692"/>
    </source>
</evidence>
<organism evidence="11 12">
    <name type="scientific">Lichenicoccus roseus</name>
    <dbReference type="NCBI Taxonomy" id="2683649"/>
    <lineage>
        <taxon>Bacteria</taxon>
        <taxon>Pseudomonadati</taxon>
        <taxon>Pseudomonadota</taxon>
        <taxon>Alphaproteobacteria</taxon>
        <taxon>Acetobacterales</taxon>
        <taxon>Acetobacteraceae</taxon>
        <taxon>Lichenicoccus</taxon>
    </lineage>
</organism>
<keyword evidence="3 7" id="KW-1134">Transmembrane beta strand</keyword>
<feature type="region of interest" description="Disordered" evidence="8">
    <location>
        <begin position="286"/>
        <end position="311"/>
    </location>
</feature>
<dbReference type="Proteomes" id="UP000305654">
    <property type="component" value="Unassembled WGS sequence"/>
</dbReference>
<dbReference type="AlphaFoldDB" id="A0A5R9JA13"/>
<dbReference type="InterPro" id="IPR039426">
    <property type="entry name" value="TonB-dep_rcpt-like"/>
</dbReference>
<evidence type="ECO:0000256" key="8">
    <source>
        <dbReference type="SAM" id="MobiDB-lite"/>
    </source>
</evidence>
<evidence type="ECO:0000313" key="12">
    <source>
        <dbReference type="Proteomes" id="UP000305654"/>
    </source>
</evidence>
<accession>A0A5R9JA13</accession>
<dbReference type="Gene3D" id="2.170.130.10">
    <property type="entry name" value="TonB-dependent receptor, plug domain"/>
    <property type="match status" value="1"/>
</dbReference>
<dbReference type="InterPro" id="IPR036942">
    <property type="entry name" value="Beta-barrel_TonB_sf"/>
</dbReference>
<evidence type="ECO:0000256" key="5">
    <source>
        <dbReference type="ARBA" id="ARBA00023136"/>
    </source>
</evidence>
<evidence type="ECO:0000256" key="7">
    <source>
        <dbReference type="PROSITE-ProRule" id="PRU01360"/>
    </source>
</evidence>
<dbReference type="Pfam" id="PF07715">
    <property type="entry name" value="Plug"/>
    <property type="match status" value="1"/>
</dbReference>
<dbReference type="GO" id="GO:0015344">
    <property type="term" value="F:siderophore uptake transmembrane transporter activity"/>
    <property type="evidence" value="ECO:0007669"/>
    <property type="project" value="TreeGrafter"/>
</dbReference>
<dbReference type="OrthoDB" id="9760333at2"/>
<comment type="subcellular location">
    <subcellularLocation>
        <location evidence="1 7">Cell outer membrane</location>
        <topology evidence="1 7">Multi-pass membrane protein</topology>
    </subcellularLocation>
</comment>
<proteinExistence type="inferred from homology"/>
<feature type="chain" id="PRO_5024328925" description="TonB-dependent receptor plug domain-containing protein" evidence="9">
    <location>
        <begin position="31"/>
        <end position="740"/>
    </location>
</feature>
<dbReference type="SUPFAM" id="SSF56935">
    <property type="entry name" value="Porins"/>
    <property type="match status" value="1"/>
</dbReference>
<keyword evidence="5 7" id="KW-0472">Membrane</keyword>
<dbReference type="InterPro" id="IPR012910">
    <property type="entry name" value="Plug_dom"/>
</dbReference>
<comment type="caution">
    <text evidence="11">The sequence shown here is derived from an EMBL/GenBank/DDBJ whole genome shotgun (WGS) entry which is preliminary data.</text>
</comment>
<keyword evidence="6 7" id="KW-0998">Cell outer membrane</keyword>
<evidence type="ECO:0000256" key="3">
    <source>
        <dbReference type="ARBA" id="ARBA00022452"/>
    </source>
</evidence>
<evidence type="ECO:0000256" key="9">
    <source>
        <dbReference type="SAM" id="SignalP"/>
    </source>
</evidence>
<reference evidence="11 12" key="1">
    <citation type="submission" date="2019-05" db="EMBL/GenBank/DDBJ databases">
        <authorList>
            <person name="Pankratov T."/>
            <person name="Grouzdev D."/>
        </authorList>
    </citation>
    <scope>NUCLEOTIDE SEQUENCE [LARGE SCALE GENOMIC DNA]</scope>
    <source>
        <strain evidence="11 12">KEBCLARHB70R</strain>
    </source>
</reference>
<dbReference type="GO" id="GO:0009279">
    <property type="term" value="C:cell outer membrane"/>
    <property type="evidence" value="ECO:0007669"/>
    <property type="project" value="UniProtKB-SubCell"/>
</dbReference>
<evidence type="ECO:0000256" key="1">
    <source>
        <dbReference type="ARBA" id="ARBA00004571"/>
    </source>
</evidence>
<keyword evidence="12" id="KW-1185">Reference proteome</keyword>
<dbReference type="RefSeq" id="WP_138324713.1">
    <property type="nucleotide sequence ID" value="NZ_VCDI01000001.1"/>
</dbReference>
<evidence type="ECO:0000256" key="6">
    <source>
        <dbReference type="ARBA" id="ARBA00023237"/>
    </source>
</evidence>
<evidence type="ECO:0000256" key="2">
    <source>
        <dbReference type="ARBA" id="ARBA00022448"/>
    </source>
</evidence>
<dbReference type="EMBL" id="VCDI01000001">
    <property type="protein sequence ID" value="TLU74464.1"/>
    <property type="molecule type" value="Genomic_DNA"/>
</dbReference>
<evidence type="ECO:0000313" key="11">
    <source>
        <dbReference type="EMBL" id="TLU74464.1"/>
    </source>
</evidence>
<gene>
    <name evidence="11" type="ORF">FE263_04600</name>
</gene>
<sequence length="740" mass="78539">MTRTISRLRSRTTAALPVLLAAALTPAAIAEAQTSTAPSLTGAQAARPVERILVRGRAPYAARAQYHADTAQLGPLGPTPILTTPMSVTVLTQDLLVNQQLRTLNDALRDLPSVEVRDQQGLEVSRPQSLGFQGTITENTRLDGLNIIGTTAIPIENLESVQVLNGLGGALFGPETPAGVFDYILKRPTDTPLLRLVGSYASDGLFTEEADTGGRAGQDGWLGYRVDLVHGEGESWASGSFADRTLGSADLDIHVDADTVIQVDGSHYDDSGYGLPGSIVYDGASTSSTSRSTVLPPAPDPTTRGLGQPGAGTDLITDTGLVKIIHDFGGSGWRLELGGLYQDAQRNLFGITNTLTNDLGGYTTTKNFTAVPHFTDGSNEVSLTGHPTILGFRNDLSLGTNGFINDQYSYRNSIQVTLGRSNLADPAIFPYVPTPANGGQYLSGVLHQQSIIEGDTLHVDRHWAVQAVFSESFLGSTSYNTKDAVTSTGKANGAFSPTVSLIWTPTARITGYFTYASSVEESDQAPATAINANAFLAPYHDEMLQAGIKYAPVDKLLLTADAFRMTRPYATTPTDNIFQVIGQQRDQGFEVFAQGDLLPALSVLGGFTYLDARLLGSGSPATEGGMIVGVPEWKSDATLDWHPGLLHGVAFTGSAHYESERAATDTGNSFAPRYVTFDIGVRYAASVLRHAMVARLAAVNVTDRHYYSSIADGNIVGSPGANTAYSGAPRTVLASIEFDL</sequence>
<keyword evidence="2 7" id="KW-0813">Transport</keyword>
<evidence type="ECO:0000259" key="10">
    <source>
        <dbReference type="Pfam" id="PF07715"/>
    </source>
</evidence>
<dbReference type="PANTHER" id="PTHR32552">
    <property type="entry name" value="FERRICHROME IRON RECEPTOR-RELATED"/>
    <property type="match status" value="1"/>
</dbReference>
<feature type="signal peptide" evidence="9">
    <location>
        <begin position="1"/>
        <end position="30"/>
    </location>
</feature>
<keyword evidence="4 7" id="KW-0812">Transmembrane</keyword>
<comment type="similarity">
    <text evidence="7">Belongs to the TonB-dependent receptor family.</text>
</comment>
<protein>
    <recommendedName>
        <fullName evidence="10">TonB-dependent receptor plug domain-containing protein</fullName>
    </recommendedName>
</protein>
<dbReference type="PANTHER" id="PTHR32552:SF82">
    <property type="entry name" value="FCUA PROTEIN"/>
    <property type="match status" value="1"/>
</dbReference>
<dbReference type="InterPro" id="IPR037066">
    <property type="entry name" value="Plug_dom_sf"/>
</dbReference>
<keyword evidence="9" id="KW-0732">Signal</keyword>
<feature type="domain" description="TonB-dependent receptor plug" evidence="10">
    <location>
        <begin position="82"/>
        <end position="180"/>
    </location>
</feature>
<dbReference type="PROSITE" id="PS52016">
    <property type="entry name" value="TONB_DEPENDENT_REC_3"/>
    <property type="match status" value="1"/>
</dbReference>
<dbReference type="Gene3D" id="2.40.170.20">
    <property type="entry name" value="TonB-dependent receptor, beta-barrel domain"/>
    <property type="match status" value="1"/>
</dbReference>
<name>A0A5R9JA13_9PROT</name>